<evidence type="ECO:0000259" key="2">
    <source>
        <dbReference type="Pfam" id="PF03478"/>
    </source>
</evidence>
<keyword evidence="4" id="KW-1185">Reference proteome</keyword>
<feature type="domain" description="KIB1-4 beta-propeller" evidence="2">
    <location>
        <begin position="83"/>
        <end position="319"/>
    </location>
</feature>
<dbReference type="SUPFAM" id="SSF81383">
    <property type="entry name" value="F-box domain"/>
    <property type="match status" value="1"/>
</dbReference>
<dbReference type="Gene3D" id="1.20.1280.50">
    <property type="match status" value="1"/>
</dbReference>
<dbReference type="OMA" id="LESTHWV"/>
<reference evidence="3" key="1">
    <citation type="submission" date="2019-03" db="EMBL/GenBank/DDBJ databases">
        <title>WGS assembly of Setaria viridis.</title>
        <authorList>
            <person name="Huang P."/>
            <person name="Jenkins J."/>
            <person name="Grimwood J."/>
            <person name="Barry K."/>
            <person name="Healey A."/>
            <person name="Mamidi S."/>
            <person name="Sreedasyam A."/>
            <person name="Shu S."/>
            <person name="Feldman M."/>
            <person name="Wu J."/>
            <person name="Yu Y."/>
            <person name="Chen C."/>
            <person name="Johnson J."/>
            <person name="Rokhsar D."/>
            <person name="Baxter I."/>
            <person name="Schmutz J."/>
            <person name="Brutnell T."/>
            <person name="Kellogg E."/>
        </authorList>
    </citation>
    <scope>NUCLEOTIDE SEQUENCE [LARGE SCALE GENOMIC DNA]</scope>
</reference>
<accession>A0A4U6UV45</accession>
<evidence type="ECO:0000256" key="1">
    <source>
        <dbReference type="SAM" id="MobiDB-lite"/>
    </source>
</evidence>
<evidence type="ECO:0000313" key="3">
    <source>
        <dbReference type="EMBL" id="TKW19124.1"/>
    </source>
</evidence>
<dbReference type="Pfam" id="PF03478">
    <property type="entry name" value="Beta-prop_KIB1-4"/>
    <property type="match status" value="1"/>
</dbReference>
<dbReference type="Gramene" id="TKW19124">
    <property type="protein sequence ID" value="TKW19124"/>
    <property type="gene ID" value="SEVIR_5G477300v2"/>
</dbReference>
<dbReference type="Proteomes" id="UP000298652">
    <property type="component" value="Chromosome 5"/>
</dbReference>
<organism evidence="3 4">
    <name type="scientific">Setaria viridis</name>
    <name type="common">Green bristlegrass</name>
    <name type="synonym">Setaria italica subsp. viridis</name>
    <dbReference type="NCBI Taxonomy" id="4556"/>
    <lineage>
        <taxon>Eukaryota</taxon>
        <taxon>Viridiplantae</taxon>
        <taxon>Streptophyta</taxon>
        <taxon>Embryophyta</taxon>
        <taxon>Tracheophyta</taxon>
        <taxon>Spermatophyta</taxon>
        <taxon>Magnoliopsida</taxon>
        <taxon>Liliopsida</taxon>
        <taxon>Poales</taxon>
        <taxon>Poaceae</taxon>
        <taxon>PACMAD clade</taxon>
        <taxon>Panicoideae</taxon>
        <taxon>Panicodae</taxon>
        <taxon>Paniceae</taxon>
        <taxon>Cenchrinae</taxon>
        <taxon>Setaria</taxon>
    </lineage>
</organism>
<dbReference type="AlphaFoldDB" id="A0A4U6UV45"/>
<protein>
    <recommendedName>
        <fullName evidence="2">KIB1-4 beta-propeller domain-containing protein</fullName>
    </recommendedName>
</protein>
<dbReference type="PANTHER" id="PTHR36901">
    <property type="entry name" value="F-BOX DOMAIN CONTAINING PROTEIN, EXPRESSED-RELATED"/>
    <property type="match status" value="1"/>
</dbReference>
<feature type="region of interest" description="Disordered" evidence="1">
    <location>
        <begin position="500"/>
        <end position="529"/>
    </location>
</feature>
<feature type="compositionally biased region" description="Basic and acidic residues" evidence="1">
    <location>
        <begin position="500"/>
        <end position="515"/>
    </location>
</feature>
<proteinExistence type="predicted"/>
<sequence length="580" mass="64284">MAAAGWSSLPADLLKEISGRLSSDADLLHIHQVCPHWRASTSLPAACRPWVVAGRARRSGLIPIGDYSLRLPRRGARRIEVGAPPAGFPYCCGTSRGWLALVDDDRSPTRLVLWEFLSNTEISLPCPSPLTRIFVSDDPLISSNWFAIATQRKGRIGQKTLLWRPGDADWTMMYERGTSEIGSIAFLEGKAYYIDVAKNIIICDLNTPSPKCTRMYNIISLVNQLCKCDRFHPMRGVHLVACNGELLLVVLRLGNHPSPAEVYKPEWMPDLQVELHERVMDLGDYSLFVGRGDTFSLSAKEFPSIKRNCVYYAYNNYHQRYWISVFHLGSDVMEEIPYPEELKQDTTDWIPHAWFCPRKPLRSNELGAVVSTIPISPLPALGGVATNKNRCRLNNGNGGGYESGVNPVQRRPSWKPSWNIMPSAGRSRAVWPVQDDVPSRESVVAAPGSVIPTAELAVAAPGIAVSALGGDGATSLLWRRWGRLTANVIARLLACAREEGREEDGLTSHRDEGRGRRATRPRRGGDLGLGLCKSEGVGYAGGRGRGGRRWKERGSVVWREAAPCGREGERWHCVEEENET</sequence>
<dbReference type="PANTHER" id="PTHR36901:SF2">
    <property type="entry name" value="OS10G0520400 PROTEIN"/>
    <property type="match status" value="1"/>
</dbReference>
<name>A0A4U6UV45_SETVI</name>
<evidence type="ECO:0000313" key="4">
    <source>
        <dbReference type="Proteomes" id="UP000298652"/>
    </source>
</evidence>
<dbReference type="InterPro" id="IPR005174">
    <property type="entry name" value="KIB1-4_b-propeller"/>
</dbReference>
<dbReference type="InterPro" id="IPR036047">
    <property type="entry name" value="F-box-like_dom_sf"/>
</dbReference>
<gene>
    <name evidence="3" type="ORF">SEVIR_5G477300v2</name>
</gene>
<dbReference type="EMBL" id="CM016556">
    <property type="protein sequence ID" value="TKW19124.1"/>
    <property type="molecule type" value="Genomic_DNA"/>
</dbReference>